<proteinExistence type="predicted"/>
<keyword evidence="1" id="KW-0812">Transmembrane</keyword>
<organism evidence="2 3">
    <name type="scientific">Lingula anatina</name>
    <name type="common">Brachiopod</name>
    <name type="synonym">Lingula unguis</name>
    <dbReference type="NCBI Taxonomy" id="7574"/>
    <lineage>
        <taxon>Eukaryota</taxon>
        <taxon>Metazoa</taxon>
        <taxon>Spiralia</taxon>
        <taxon>Lophotrochozoa</taxon>
        <taxon>Brachiopoda</taxon>
        <taxon>Linguliformea</taxon>
        <taxon>Lingulata</taxon>
        <taxon>Lingulida</taxon>
        <taxon>Linguloidea</taxon>
        <taxon>Lingulidae</taxon>
        <taxon>Lingula</taxon>
    </lineage>
</organism>
<evidence type="ECO:0000256" key="1">
    <source>
        <dbReference type="SAM" id="Phobius"/>
    </source>
</evidence>
<gene>
    <name evidence="3" type="primary">LOC106179640</name>
</gene>
<evidence type="ECO:0000313" key="2">
    <source>
        <dbReference type="Proteomes" id="UP000085678"/>
    </source>
</evidence>
<feature type="transmembrane region" description="Helical" evidence="1">
    <location>
        <begin position="277"/>
        <end position="301"/>
    </location>
</feature>
<name>A0A1S3K970_LINAN</name>
<dbReference type="Proteomes" id="UP000085678">
    <property type="component" value="Unplaced"/>
</dbReference>
<feature type="transmembrane region" description="Helical" evidence="1">
    <location>
        <begin position="244"/>
        <end position="265"/>
    </location>
</feature>
<keyword evidence="1" id="KW-1133">Transmembrane helix</keyword>
<feature type="transmembrane region" description="Helical" evidence="1">
    <location>
        <begin position="203"/>
        <end position="224"/>
    </location>
</feature>
<dbReference type="AlphaFoldDB" id="A0A1S3K970"/>
<keyword evidence="1" id="KW-0472">Membrane</keyword>
<dbReference type="InParanoid" id="A0A1S3K970"/>
<dbReference type="GeneID" id="106179640"/>
<keyword evidence="2" id="KW-1185">Reference proteome</keyword>
<feature type="transmembrane region" description="Helical" evidence="1">
    <location>
        <begin position="144"/>
        <end position="164"/>
    </location>
</feature>
<dbReference type="RefSeq" id="XP_013418811.1">
    <property type="nucleotide sequence ID" value="XM_013563357.2"/>
</dbReference>
<feature type="transmembrane region" description="Helical" evidence="1">
    <location>
        <begin position="84"/>
        <end position="105"/>
    </location>
</feature>
<protein>
    <submittedName>
        <fullName evidence="3">Uncharacterized protein LOC106179640</fullName>
    </submittedName>
</protein>
<feature type="transmembrane region" description="Helical" evidence="1">
    <location>
        <begin position="50"/>
        <end position="72"/>
    </location>
</feature>
<dbReference type="KEGG" id="lak:106179640"/>
<evidence type="ECO:0000313" key="3">
    <source>
        <dbReference type="RefSeq" id="XP_013418811.1"/>
    </source>
</evidence>
<reference evidence="3" key="1">
    <citation type="submission" date="2025-08" db="UniProtKB">
        <authorList>
            <consortium name="RefSeq"/>
        </authorList>
    </citation>
    <scope>IDENTIFICATION</scope>
    <source>
        <tissue evidence="3">Gonads</tissue>
    </source>
</reference>
<accession>A0A1S3K970</accession>
<sequence length="307" mass="34481">MKECCLTSLGFFIYASCYAVPYFVSSKKVADLLVDGSGQYVYGLDVTLAVYWYILGGVFAGLLIAAGLVFCIVKQFGESIQTKIRLPILLYWIFSVLPSVILLVLSYKVYGKTVPCDVNTTSTCQTSGVNEHALADSKFEAFDAYSVMVVHLILVVLVGCEWFAKFKENDYEMKYIFFAECGAEFLPIYDISEMWNLLMQKEVLLNDILLTVVVISGVTSMLRFVPTPQKVDESGELRPKRVHVLVYLLGHELPFFIIRVVVVVLNTSRTILPWNYLILIMKNGLFSISYMLLLCLLNQAAPVSTQA</sequence>